<name>A0A370TAB0_9HELO</name>
<accession>A0A370TAB0</accession>
<organism evidence="1 2">
    <name type="scientific">Venustampulla echinocandica</name>
    <dbReference type="NCBI Taxonomy" id="2656787"/>
    <lineage>
        <taxon>Eukaryota</taxon>
        <taxon>Fungi</taxon>
        <taxon>Dikarya</taxon>
        <taxon>Ascomycota</taxon>
        <taxon>Pezizomycotina</taxon>
        <taxon>Leotiomycetes</taxon>
        <taxon>Helotiales</taxon>
        <taxon>Pleuroascaceae</taxon>
        <taxon>Venustampulla</taxon>
    </lineage>
</organism>
<dbReference type="PANTHER" id="PTHR36124:SF4">
    <property type="entry name" value="ER-BOUND OXYGENASE MPAB_MPAB'_RUBBER OXYGENASE CATALYTIC DOMAIN-CONTAINING PROTEIN"/>
    <property type="match status" value="1"/>
</dbReference>
<evidence type="ECO:0000313" key="1">
    <source>
        <dbReference type="EMBL" id="RDL30743.1"/>
    </source>
</evidence>
<dbReference type="STRING" id="2656787.A0A370TAB0"/>
<dbReference type="InterPro" id="IPR046366">
    <property type="entry name" value="MPAB"/>
</dbReference>
<dbReference type="GO" id="GO:0016491">
    <property type="term" value="F:oxidoreductase activity"/>
    <property type="evidence" value="ECO:0007669"/>
    <property type="project" value="InterPro"/>
</dbReference>
<dbReference type="AlphaFoldDB" id="A0A370TAB0"/>
<dbReference type="GeneID" id="43602937"/>
<proteinExistence type="predicted"/>
<dbReference type="RefSeq" id="XP_031865119.1">
    <property type="nucleotide sequence ID" value="XM_032018711.1"/>
</dbReference>
<comment type="caution">
    <text evidence="1">The sequence shown here is derived from an EMBL/GenBank/DDBJ whole genome shotgun (WGS) entry which is preliminary data.</text>
</comment>
<dbReference type="EMBL" id="NPIC01000014">
    <property type="protein sequence ID" value="RDL30743.1"/>
    <property type="molecule type" value="Genomic_DNA"/>
</dbReference>
<dbReference type="PANTHER" id="PTHR36124">
    <property type="match status" value="1"/>
</dbReference>
<reference evidence="1 2" key="1">
    <citation type="journal article" date="2018" name="IMA Fungus">
        <title>IMA Genome-F 9: Draft genome sequence of Annulohypoxylon stygium, Aspergillus mulundensis, Berkeleyomyces basicola (syn. Thielaviopsis basicola), Ceratocystis smalleyi, two Cercospora beticola strains, Coleophoma cylindrospora, Fusarium fracticaudum, Phialophora cf. hyalina, and Morchella septimelata.</title>
        <authorList>
            <person name="Wingfield B.D."/>
            <person name="Bills G.F."/>
            <person name="Dong Y."/>
            <person name="Huang W."/>
            <person name="Nel W.J."/>
            <person name="Swalarsk-Parry B.S."/>
            <person name="Vaghefi N."/>
            <person name="Wilken P.M."/>
            <person name="An Z."/>
            <person name="de Beer Z.W."/>
            <person name="De Vos L."/>
            <person name="Chen L."/>
            <person name="Duong T.A."/>
            <person name="Gao Y."/>
            <person name="Hammerbacher A."/>
            <person name="Kikkert J.R."/>
            <person name="Li Y."/>
            <person name="Li H."/>
            <person name="Li K."/>
            <person name="Li Q."/>
            <person name="Liu X."/>
            <person name="Ma X."/>
            <person name="Naidoo K."/>
            <person name="Pethybridge S.J."/>
            <person name="Sun J."/>
            <person name="Steenkamp E.T."/>
            <person name="van der Nest M.A."/>
            <person name="van Wyk S."/>
            <person name="Wingfield M.J."/>
            <person name="Xiong C."/>
            <person name="Yue Q."/>
            <person name="Zhang X."/>
        </authorList>
    </citation>
    <scope>NUCLEOTIDE SEQUENCE [LARGE SCALE GENOMIC DNA]</scope>
    <source>
        <strain evidence="1 2">BP 5553</strain>
    </source>
</reference>
<protein>
    <recommendedName>
        <fullName evidence="3">ER-bound oxygenase mpaB/mpaB'/Rubber oxygenase catalytic domain-containing protein</fullName>
    </recommendedName>
</protein>
<evidence type="ECO:0008006" key="3">
    <source>
        <dbReference type="Google" id="ProtNLM"/>
    </source>
</evidence>
<gene>
    <name evidence="1" type="ORF">BP5553_10088</name>
</gene>
<dbReference type="OrthoDB" id="545169at2759"/>
<keyword evidence="2" id="KW-1185">Reference proteome</keyword>
<sequence length="369" mass="41751">MTSQEASNIIKQLQELEFPYSFNKARKTALLKAGGIPTMSKLFAATGQNSRKTAGKRAVDTEILLREVQSKDRQSIRYMQAVARMNYLHSRFRKAGKILDEDMLHTLGSAVVELFRVVDRNEWRALSEVEKCAIGIFHKNLGQDMEIPYTLLPSSQVGWDNGLHFAEELRDWTIRYEAVVAKPQPTNDQYVRVYVDSVTSNMPKLFTTLLRKVVGSDLDDTMRASLCMEAPGPILNSILTLGTSFRKFALRYLYLPRPSFLAVKPVDDDPNPLSGLYNFNHNNFQPWYVKPSFWATWNPVAVFVRSLGGRAPGTAGDRYHPSGYDLMTIGPKPQEGKGLDEMRTTIEFMETRGLADCPFHSGKIKDTKN</sequence>
<dbReference type="Proteomes" id="UP000254866">
    <property type="component" value="Unassembled WGS sequence"/>
</dbReference>
<evidence type="ECO:0000313" key="2">
    <source>
        <dbReference type="Proteomes" id="UP000254866"/>
    </source>
</evidence>